<dbReference type="AlphaFoldDB" id="A0A8H6XA03"/>
<dbReference type="Proteomes" id="UP000623467">
    <property type="component" value="Unassembled WGS sequence"/>
</dbReference>
<protein>
    <submittedName>
        <fullName evidence="2">Uncharacterized protein</fullName>
    </submittedName>
</protein>
<accession>A0A8H6XA03</accession>
<feature type="signal peptide" evidence="1">
    <location>
        <begin position="1"/>
        <end position="19"/>
    </location>
</feature>
<evidence type="ECO:0000313" key="3">
    <source>
        <dbReference type="Proteomes" id="UP000623467"/>
    </source>
</evidence>
<name>A0A8H6XA03_9AGAR</name>
<keyword evidence="3" id="KW-1185">Reference proteome</keyword>
<dbReference type="EMBL" id="JACAZH010000034">
    <property type="protein sequence ID" value="KAF7337398.1"/>
    <property type="molecule type" value="Genomic_DNA"/>
</dbReference>
<dbReference type="OrthoDB" id="2904619at2759"/>
<comment type="caution">
    <text evidence="2">The sequence shown here is derived from an EMBL/GenBank/DDBJ whole genome shotgun (WGS) entry which is preliminary data.</text>
</comment>
<gene>
    <name evidence="2" type="ORF">MSAN_02266100</name>
</gene>
<proteinExistence type="predicted"/>
<reference evidence="2" key="1">
    <citation type="submission" date="2020-05" db="EMBL/GenBank/DDBJ databases">
        <title>Mycena genomes resolve the evolution of fungal bioluminescence.</title>
        <authorList>
            <person name="Tsai I.J."/>
        </authorList>
    </citation>
    <scope>NUCLEOTIDE SEQUENCE</scope>
    <source>
        <strain evidence="2">160909Yilan</strain>
    </source>
</reference>
<evidence type="ECO:0000256" key="1">
    <source>
        <dbReference type="SAM" id="SignalP"/>
    </source>
</evidence>
<keyword evidence="1" id="KW-0732">Signal</keyword>
<organism evidence="2 3">
    <name type="scientific">Mycena sanguinolenta</name>
    <dbReference type="NCBI Taxonomy" id="230812"/>
    <lineage>
        <taxon>Eukaryota</taxon>
        <taxon>Fungi</taxon>
        <taxon>Dikarya</taxon>
        <taxon>Basidiomycota</taxon>
        <taxon>Agaricomycotina</taxon>
        <taxon>Agaricomycetes</taxon>
        <taxon>Agaricomycetidae</taxon>
        <taxon>Agaricales</taxon>
        <taxon>Marasmiineae</taxon>
        <taxon>Mycenaceae</taxon>
        <taxon>Mycena</taxon>
    </lineage>
</organism>
<evidence type="ECO:0000313" key="2">
    <source>
        <dbReference type="EMBL" id="KAF7337398.1"/>
    </source>
</evidence>
<sequence>MHLLPFLSVILLTASISSAQGACGDVAGTIASQVAEMNAFNNKTPPPSVPTDCIKAKGLKKGIDDYRTGEIEDPGDGCTGLYANAIRTNTAFNPAYSKLAKFVAMCP</sequence>
<feature type="chain" id="PRO_5034695833" evidence="1">
    <location>
        <begin position="20"/>
        <end position="107"/>
    </location>
</feature>